<reference evidence="2 3" key="1">
    <citation type="submission" date="2018-05" db="EMBL/GenBank/DDBJ databases">
        <title>Micromonospora from Atacama Desert.</title>
        <authorList>
            <person name="Carro L."/>
            <person name="Goodfellow M."/>
            <person name="Klenk H.-P."/>
        </authorList>
    </citation>
    <scope>NUCLEOTIDE SEQUENCE [LARGE SCALE GENOMIC DNA]</scope>
    <source>
        <strain evidence="2 3">LB39</strain>
    </source>
</reference>
<evidence type="ECO:0000313" key="3">
    <source>
        <dbReference type="Proteomes" id="UP000282312"/>
    </source>
</evidence>
<dbReference type="Proteomes" id="UP000282312">
    <property type="component" value="Unassembled WGS sequence"/>
</dbReference>
<evidence type="ECO:0000313" key="2">
    <source>
        <dbReference type="EMBL" id="RQW99847.1"/>
    </source>
</evidence>
<gene>
    <name evidence="2" type="ORF">DLJ59_23510</name>
</gene>
<proteinExistence type="predicted"/>
<name>A0A3N9WGA4_9ACTN</name>
<sequence>MLAGTSRLLWTISFSSTWFPVPVNSGCCRHTAAAWWVAGDSNPEPFDPTRRRKRTHHRASGEQTHYSVECSIQLS</sequence>
<accession>A0A3N9WGA4</accession>
<organism evidence="2 3">
    <name type="scientific">Micromonospora inaquosa</name>
    <dbReference type="NCBI Taxonomy" id="2203716"/>
    <lineage>
        <taxon>Bacteria</taxon>
        <taxon>Bacillati</taxon>
        <taxon>Actinomycetota</taxon>
        <taxon>Actinomycetes</taxon>
        <taxon>Micromonosporales</taxon>
        <taxon>Micromonosporaceae</taxon>
        <taxon>Micromonospora</taxon>
    </lineage>
</organism>
<dbReference type="EMBL" id="QGSZ01000261">
    <property type="protein sequence ID" value="RQW99847.1"/>
    <property type="molecule type" value="Genomic_DNA"/>
</dbReference>
<protein>
    <submittedName>
        <fullName evidence="2">Uncharacterized protein</fullName>
    </submittedName>
</protein>
<feature type="region of interest" description="Disordered" evidence="1">
    <location>
        <begin position="45"/>
        <end position="66"/>
    </location>
</feature>
<comment type="caution">
    <text evidence="2">The sequence shown here is derived from an EMBL/GenBank/DDBJ whole genome shotgun (WGS) entry which is preliminary data.</text>
</comment>
<evidence type="ECO:0000256" key="1">
    <source>
        <dbReference type="SAM" id="MobiDB-lite"/>
    </source>
</evidence>
<dbReference type="AlphaFoldDB" id="A0A3N9WGA4"/>
<keyword evidence="3" id="KW-1185">Reference proteome</keyword>